<keyword evidence="2" id="KW-0808">Transferase</keyword>
<dbReference type="Proteomes" id="UP000215215">
    <property type="component" value="Unassembled WGS sequence"/>
</dbReference>
<dbReference type="Pfam" id="PF14268">
    <property type="entry name" value="YoaP"/>
    <property type="match status" value="1"/>
</dbReference>
<dbReference type="GO" id="GO:0016747">
    <property type="term" value="F:acyltransferase activity, transferring groups other than amino-acyl groups"/>
    <property type="evidence" value="ECO:0007669"/>
    <property type="project" value="InterPro"/>
</dbReference>
<feature type="domain" description="N-acetyltransferase" evidence="1">
    <location>
        <begin position="20"/>
        <end position="157"/>
    </location>
</feature>
<dbReference type="InterPro" id="IPR016181">
    <property type="entry name" value="Acyl_CoA_acyltransferase"/>
</dbReference>
<dbReference type="Pfam" id="PF00583">
    <property type="entry name" value="Acetyltransf_1"/>
    <property type="match status" value="1"/>
</dbReference>
<dbReference type="EMBL" id="NOZQ01000027">
    <property type="protein sequence ID" value="OYD17256.1"/>
    <property type="molecule type" value="Genomic_DNA"/>
</dbReference>
<evidence type="ECO:0000259" key="1">
    <source>
        <dbReference type="PROSITE" id="PS51186"/>
    </source>
</evidence>
<accession>A0A235BYI3</accession>
<dbReference type="InterPro" id="IPR025685">
    <property type="entry name" value="YoaP-like_dom"/>
</dbReference>
<dbReference type="PROSITE" id="PS51186">
    <property type="entry name" value="GNAT"/>
    <property type="match status" value="1"/>
</dbReference>
<dbReference type="AlphaFoldDB" id="A0A235BYI3"/>
<reference evidence="2 3" key="1">
    <citation type="submission" date="2017-07" db="EMBL/GenBank/DDBJ databases">
        <title>Recovery of genomes from metagenomes via a dereplication, aggregation, and scoring strategy.</title>
        <authorList>
            <person name="Sieber C.M."/>
            <person name="Probst A.J."/>
            <person name="Sharrar A."/>
            <person name="Thomas B.C."/>
            <person name="Hess M."/>
            <person name="Tringe S.G."/>
            <person name="Banfield J.F."/>
        </authorList>
    </citation>
    <scope>NUCLEOTIDE SEQUENCE [LARGE SCALE GENOMIC DNA]</scope>
    <source>
        <strain evidence="2">JGI_Cruoil_03_44_89</strain>
    </source>
</reference>
<proteinExistence type="predicted"/>
<comment type="caution">
    <text evidence="2">The sequence shown here is derived from an EMBL/GenBank/DDBJ whole genome shotgun (WGS) entry which is preliminary data.</text>
</comment>
<protein>
    <submittedName>
        <fullName evidence="2">GNAT family N-acetyltransferase</fullName>
    </submittedName>
</protein>
<dbReference type="CDD" id="cd04301">
    <property type="entry name" value="NAT_SF"/>
    <property type="match status" value="1"/>
</dbReference>
<name>A0A235BYI3_UNCW3</name>
<evidence type="ECO:0000313" key="2">
    <source>
        <dbReference type="EMBL" id="OYD17256.1"/>
    </source>
</evidence>
<evidence type="ECO:0000313" key="3">
    <source>
        <dbReference type="Proteomes" id="UP000215215"/>
    </source>
</evidence>
<dbReference type="Gene3D" id="3.40.630.30">
    <property type="match status" value="1"/>
</dbReference>
<sequence length="258" mass="29260">MNNIEIIDTNAENILKYGVCGYKNIKREGYPEKIEWLKDRFPEGMKIKTLYSDKDGTQGMIEYIPGEYCWRPVEASGYMFIHCVFVGSKSAYKGKGYASLLVDECLKDARKENLHGVAVITRKGSFMAGKELFVKNGFEVVDKAPPDFELLVKKFNKNAPTPKFKGDWEKRLSQYGKGLTIIRADQCPYSVKNVREMSETAEKIYGIKPSIIDLKNCKEAQKSPCAFGTFCIVYNGKVIADHPISNKRFTNIMGKEVK</sequence>
<organism evidence="2 3">
    <name type="scientific">candidate division WOR-3 bacterium JGI_Cruoil_03_44_89</name>
    <dbReference type="NCBI Taxonomy" id="1973748"/>
    <lineage>
        <taxon>Bacteria</taxon>
        <taxon>Bacteria division WOR-3</taxon>
    </lineage>
</organism>
<dbReference type="InterPro" id="IPR000182">
    <property type="entry name" value="GNAT_dom"/>
</dbReference>
<gene>
    <name evidence="2" type="ORF">CH333_01575</name>
</gene>
<dbReference type="SUPFAM" id="SSF55729">
    <property type="entry name" value="Acyl-CoA N-acyltransferases (Nat)"/>
    <property type="match status" value="1"/>
</dbReference>